<feature type="region of interest" description="Disordered" evidence="3">
    <location>
        <begin position="205"/>
        <end position="255"/>
    </location>
</feature>
<accession>A0A949JN54</accession>
<keyword evidence="1 2" id="KW-0238">DNA-binding</keyword>
<dbReference type="RefSeq" id="WP_216814946.1">
    <property type="nucleotide sequence ID" value="NZ_JAELVF020000001.1"/>
</dbReference>
<dbReference type="EMBL" id="JAELVF020000001">
    <property type="protein sequence ID" value="MBU7598171.1"/>
    <property type="molecule type" value="Genomic_DNA"/>
</dbReference>
<evidence type="ECO:0000259" key="4">
    <source>
        <dbReference type="PROSITE" id="PS50977"/>
    </source>
</evidence>
<dbReference type="InterPro" id="IPR041678">
    <property type="entry name" value="TetR_C_16"/>
</dbReference>
<feature type="region of interest" description="Disordered" evidence="3">
    <location>
        <begin position="1"/>
        <end position="26"/>
    </location>
</feature>
<evidence type="ECO:0000256" key="3">
    <source>
        <dbReference type="SAM" id="MobiDB-lite"/>
    </source>
</evidence>
<comment type="caution">
    <text evidence="5">The sequence shown here is derived from an EMBL/GenBank/DDBJ whole genome shotgun (WGS) entry which is preliminary data.</text>
</comment>
<dbReference type="InterPro" id="IPR050109">
    <property type="entry name" value="HTH-type_TetR-like_transc_reg"/>
</dbReference>
<dbReference type="InterPro" id="IPR001647">
    <property type="entry name" value="HTH_TetR"/>
</dbReference>
<keyword evidence="6" id="KW-1185">Reference proteome</keyword>
<evidence type="ECO:0000256" key="1">
    <source>
        <dbReference type="ARBA" id="ARBA00023125"/>
    </source>
</evidence>
<dbReference type="PROSITE" id="PS50977">
    <property type="entry name" value="HTH_TETR_2"/>
    <property type="match status" value="1"/>
</dbReference>
<sequence>MSDRTGAEGPRRRGRPRAEDSVGADRRSAILRSARTEFADRGYDKASVRAIARGAEVDPALVHHYFGTKERVFEAAVETALAPLRQRLGRLRAVPPEELGEQVTGFFLGVWENPDTREPLIALVRSAVNNDTAARIFRGVVSRLLLPRIAGAVDRAERELRVELAVAQLVGTALLRYVIRIEPLADADPRELVRRLAPVVQHHLLGPEEDAASPAARTPGASGASGTSVPDDGPGAGTSGLSDAADSPGAGTDRF</sequence>
<dbReference type="Pfam" id="PF17920">
    <property type="entry name" value="TetR_C_16"/>
    <property type="match status" value="1"/>
</dbReference>
<dbReference type="AlphaFoldDB" id="A0A949JN54"/>
<dbReference type="PANTHER" id="PTHR30055">
    <property type="entry name" value="HTH-TYPE TRANSCRIPTIONAL REGULATOR RUTR"/>
    <property type="match status" value="1"/>
</dbReference>
<proteinExistence type="predicted"/>
<dbReference type="Proteomes" id="UP000694501">
    <property type="component" value="Unassembled WGS sequence"/>
</dbReference>
<dbReference type="Pfam" id="PF00440">
    <property type="entry name" value="TetR_N"/>
    <property type="match status" value="1"/>
</dbReference>
<dbReference type="PANTHER" id="PTHR30055:SF235">
    <property type="entry name" value="TRANSCRIPTIONAL REGULATORY PROTEIN"/>
    <property type="match status" value="1"/>
</dbReference>
<dbReference type="GO" id="GO:0003700">
    <property type="term" value="F:DNA-binding transcription factor activity"/>
    <property type="evidence" value="ECO:0007669"/>
    <property type="project" value="TreeGrafter"/>
</dbReference>
<dbReference type="GO" id="GO:0000976">
    <property type="term" value="F:transcription cis-regulatory region binding"/>
    <property type="evidence" value="ECO:0007669"/>
    <property type="project" value="TreeGrafter"/>
</dbReference>
<feature type="DNA-binding region" description="H-T-H motif" evidence="2">
    <location>
        <begin position="47"/>
        <end position="66"/>
    </location>
</feature>
<name>A0A949JN54_9ACTN</name>
<protein>
    <submittedName>
        <fullName evidence="5">TetR family transcriptional regulator</fullName>
    </submittedName>
</protein>
<feature type="domain" description="HTH tetR-type" evidence="4">
    <location>
        <begin position="24"/>
        <end position="84"/>
    </location>
</feature>
<organism evidence="5 6">
    <name type="scientific">Streptomyces tardus</name>
    <dbReference type="NCBI Taxonomy" id="2780544"/>
    <lineage>
        <taxon>Bacteria</taxon>
        <taxon>Bacillati</taxon>
        <taxon>Actinomycetota</taxon>
        <taxon>Actinomycetes</taxon>
        <taxon>Kitasatosporales</taxon>
        <taxon>Streptomycetaceae</taxon>
        <taxon>Streptomyces</taxon>
    </lineage>
</organism>
<gene>
    <name evidence="5" type="ORF">JGS22_011230</name>
</gene>
<reference evidence="5" key="1">
    <citation type="submission" date="2021-06" db="EMBL/GenBank/DDBJ databases">
        <title>Sequencing of actinobacteria type strains.</title>
        <authorList>
            <person name="Nguyen G.-S."/>
            <person name="Wentzel A."/>
        </authorList>
    </citation>
    <scope>NUCLEOTIDE SEQUENCE</scope>
    <source>
        <strain evidence="5">P38-E01</strain>
    </source>
</reference>
<evidence type="ECO:0000313" key="6">
    <source>
        <dbReference type="Proteomes" id="UP000694501"/>
    </source>
</evidence>
<evidence type="ECO:0000313" key="5">
    <source>
        <dbReference type="EMBL" id="MBU7598171.1"/>
    </source>
</evidence>
<evidence type="ECO:0000256" key="2">
    <source>
        <dbReference type="PROSITE-ProRule" id="PRU00335"/>
    </source>
</evidence>